<dbReference type="InterPro" id="IPR052633">
    <property type="entry name" value="GRAM_domain_protein_2B"/>
</dbReference>
<dbReference type="RefSeq" id="XP_072834208.1">
    <property type="nucleotide sequence ID" value="XM_072978107.1"/>
</dbReference>
<dbReference type="GeneID" id="110079332"/>
<keyword evidence="4" id="KW-1185">Reference proteome</keyword>
<gene>
    <name evidence="5" type="primary">LOC110079332</name>
</gene>
<dbReference type="Pfam" id="PF02893">
    <property type="entry name" value="GRAM"/>
    <property type="match status" value="1"/>
</dbReference>
<evidence type="ECO:0000259" key="3">
    <source>
        <dbReference type="SMART" id="SM00568"/>
    </source>
</evidence>
<organism evidence="4 5">
    <name type="scientific">Pogona vitticeps</name>
    <name type="common">central bearded dragon</name>
    <dbReference type="NCBI Taxonomy" id="103695"/>
    <lineage>
        <taxon>Eukaryota</taxon>
        <taxon>Metazoa</taxon>
        <taxon>Chordata</taxon>
        <taxon>Craniata</taxon>
        <taxon>Vertebrata</taxon>
        <taxon>Euteleostomi</taxon>
        <taxon>Lepidosauria</taxon>
        <taxon>Squamata</taxon>
        <taxon>Bifurcata</taxon>
        <taxon>Unidentata</taxon>
        <taxon>Episquamata</taxon>
        <taxon>Toxicofera</taxon>
        <taxon>Iguania</taxon>
        <taxon>Acrodonta</taxon>
        <taxon>Agamidae</taxon>
        <taxon>Amphibolurinae</taxon>
        <taxon>Pogona</taxon>
    </lineage>
</organism>
<reference evidence="5" key="1">
    <citation type="submission" date="2025-08" db="UniProtKB">
        <authorList>
            <consortium name="RefSeq"/>
        </authorList>
    </citation>
    <scope>IDENTIFICATION</scope>
</reference>
<dbReference type="PANTHER" id="PTHR46645">
    <property type="entry name" value="GRAM DOMAIN-CONTAINING PROTEIN 2B-RELATED"/>
    <property type="match status" value="1"/>
</dbReference>
<accession>A0ABM5EM36</accession>
<evidence type="ECO:0000313" key="4">
    <source>
        <dbReference type="Proteomes" id="UP001652642"/>
    </source>
</evidence>
<proteinExistence type="predicted"/>
<feature type="compositionally biased region" description="Polar residues" evidence="1">
    <location>
        <begin position="214"/>
        <end position="239"/>
    </location>
</feature>
<feature type="region of interest" description="Disordered" evidence="1">
    <location>
        <begin position="214"/>
        <end position="240"/>
    </location>
</feature>
<feature type="transmembrane region" description="Helical" evidence="2">
    <location>
        <begin position="295"/>
        <end position="318"/>
    </location>
</feature>
<evidence type="ECO:0000256" key="2">
    <source>
        <dbReference type="SAM" id="Phobius"/>
    </source>
</evidence>
<dbReference type="InterPro" id="IPR004182">
    <property type="entry name" value="GRAM"/>
</dbReference>
<dbReference type="SMART" id="SM00568">
    <property type="entry name" value="GRAM"/>
    <property type="match status" value="1"/>
</dbReference>
<dbReference type="Proteomes" id="UP001652642">
    <property type="component" value="Chromosome 7"/>
</dbReference>
<keyword evidence="2" id="KW-0472">Membrane</keyword>
<keyword evidence="2" id="KW-0812">Transmembrane</keyword>
<dbReference type="CDD" id="cd13220">
    <property type="entry name" value="PH-GRAM_GRAMDC"/>
    <property type="match status" value="1"/>
</dbReference>
<feature type="compositionally biased region" description="Basic and acidic residues" evidence="1">
    <location>
        <begin position="35"/>
        <end position="54"/>
    </location>
</feature>
<feature type="compositionally biased region" description="Low complexity" evidence="1">
    <location>
        <begin position="1"/>
        <end position="15"/>
    </location>
</feature>
<keyword evidence="2" id="KW-1133">Transmembrane helix</keyword>
<protein>
    <submittedName>
        <fullName evidence="5">GRAM domain-containing protein 2A-like isoform X1</fullName>
    </submittedName>
</protein>
<dbReference type="InterPro" id="IPR011993">
    <property type="entry name" value="PH-like_dom_sf"/>
</dbReference>
<feature type="domain" description="GRAM" evidence="3">
    <location>
        <begin position="99"/>
        <end position="166"/>
    </location>
</feature>
<feature type="region of interest" description="Disordered" evidence="1">
    <location>
        <begin position="1"/>
        <end position="70"/>
    </location>
</feature>
<feature type="compositionally biased region" description="Polar residues" evidence="1">
    <location>
        <begin position="17"/>
        <end position="26"/>
    </location>
</feature>
<sequence length="346" mass="38851">MAQLGVASAGASGLARTTVSSPSDNPGKQKKNKRRMMEQKKCQSLDEAGAERSRHGPNPPLSRSKTVDPSFYKEREKEAVPAYRQNSESRLSNLMKHAINFHRVFKDLPLEEELLETFSCAWQQEITYHGRLYISHHHVCFYCSMIRREVKVTIPVTTISILKKANTALLVPNAVCIRTSEGEKFVFASLRSRESVYQLLRAVCTHLQDGTRNSRLTLPDNTSENLSKVSQDPGANSQLSEHEIFPEESELGDEADTGAKVLTDLHLQQHPTARGTGAPAVPKPPETWTDHMEPISIIILIYLFLVVVLILSSGYIGLRIVQLEEQLTSMGAWPDLHLQPRRFKET</sequence>
<dbReference type="PANTHER" id="PTHR46645:SF1">
    <property type="entry name" value="GRAM DOMAIN-CONTAINING PROTEIN"/>
    <property type="match status" value="1"/>
</dbReference>
<evidence type="ECO:0000313" key="5">
    <source>
        <dbReference type="RefSeq" id="XP_072834208.1"/>
    </source>
</evidence>
<evidence type="ECO:0000256" key="1">
    <source>
        <dbReference type="SAM" id="MobiDB-lite"/>
    </source>
</evidence>
<name>A0ABM5EM36_9SAUR</name>
<dbReference type="Gene3D" id="2.30.29.30">
    <property type="entry name" value="Pleckstrin-homology domain (PH domain)/Phosphotyrosine-binding domain (PTB)"/>
    <property type="match status" value="1"/>
</dbReference>